<organism evidence="2 3">
    <name type="scientific">Streptosporangium lutulentum</name>
    <dbReference type="NCBI Taxonomy" id="1461250"/>
    <lineage>
        <taxon>Bacteria</taxon>
        <taxon>Bacillati</taxon>
        <taxon>Actinomycetota</taxon>
        <taxon>Actinomycetes</taxon>
        <taxon>Streptosporangiales</taxon>
        <taxon>Streptosporangiaceae</taxon>
        <taxon>Streptosporangium</taxon>
    </lineage>
</organism>
<evidence type="ECO:0000313" key="3">
    <source>
        <dbReference type="Proteomes" id="UP001225356"/>
    </source>
</evidence>
<accession>A0ABT9QJW6</accession>
<feature type="compositionally biased region" description="Low complexity" evidence="1">
    <location>
        <begin position="1"/>
        <end position="14"/>
    </location>
</feature>
<evidence type="ECO:0000256" key="1">
    <source>
        <dbReference type="SAM" id="MobiDB-lite"/>
    </source>
</evidence>
<comment type="caution">
    <text evidence="2">The sequence shown here is derived from an EMBL/GenBank/DDBJ whole genome shotgun (WGS) entry which is preliminary data.</text>
</comment>
<feature type="region of interest" description="Disordered" evidence="1">
    <location>
        <begin position="1"/>
        <end position="35"/>
    </location>
</feature>
<dbReference type="EMBL" id="JAUSQU010000001">
    <property type="protein sequence ID" value="MDP9847045.1"/>
    <property type="molecule type" value="Genomic_DNA"/>
</dbReference>
<name>A0ABT9QJW6_9ACTN</name>
<proteinExistence type="predicted"/>
<reference evidence="2 3" key="1">
    <citation type="submission" date="2023-07" db="EMBL/GenBank/DDBJ databases">
        <title>Sequencing the genomes of 1000 actinobacteria strains.</title>
        <authorList>
            <person name="Klenk H.-P."/>
        </authorList>
    </citation>
    <scope>NUCLEOTIDE SEQUENCE [LARGE SCALE GENOMIC DNA]</scope>
    <source>
        <strain evidence="2 3">DSM 46740</strain>
    </source>
</reference>
<protein>
    <submittedName>
        <fullName evidence="2">Uncharacterized protein</fullName>
    </submittedName>
</protein>
<gene>
    <name evidence="2" type="ORF">J2853_006256</name>
</gene>
<feature type="compositionally biased region" description="Basic and acidic residues" evidence="1">
    <location>
        <begin position="22"/>
        <end position="35"/>
    </location>
</feature>
<dbReference type="Proteomes" id="UP001225356">
    <property type="component" value="Unassembled WGS sequence"/>
</dbReference>
<evidence type="ECO:0000313" key="2">
    <source>
        <dbReference type="EMBL" id="MDP9847045.1"/>
    </source>
</evidence>
<keyword evidence="3" id="KW-1185">Reference proteome</keyword>
<sequence>MLGTTTDTVDRPTGPDGPPRPLADRPRQACDLETR</sequence>